<comment type="caution">
    <text evidence="1">The sequence shown here is derived from an EMBL/GenBank/DDBJ whole genome shotgun (WGS) entry which is preliminary data.</text>
</comment>
<dbReference type="OrthoDB" id="5318537at2"/>
<gene>
    <name evidence="1" type="ORF">CQ405_08415</name>
</gene>
<reference evidence="2" key="1">
    <citation type="submission" date="2017-10" db="EMBL/GenBank/DDBJ databases">
        <title>Campylobacter species from seals.</title>
        <authorList>
            <person name="Gilbert M.J."/>
            <person name="Zomer A.L."/>
            <person name="Timmerman A.J."/>
            <person name="Duim B."/>
            <person name="Wagenaar J.A."/>
        </authorList>
    </citation>
    <scope>NUCLEOTIDE SEQUENCE [LARGE SCALE GENOMIC DNA]</scope>
    <source>
        <strain evidence="2">17S00004-5</strain>
    </source>
</reference>
<evidence type="ECO:0000313" key="2">
    <source>
        <dbReference type="Proteomes" id="UP000240535"/>
    </source>
</evidence>
<dbReference type="Proteomes" id="UP000240535">
    <property type="component" value="Unassembled WGS sequence"/>
</dbReference>
<organism evidence="1 2">
    <name type="scientific">Campylobacter blaseri</name>
    <dbReference type="NCBI Taxonomy" id="2042961"/>
    <lineage>
        <taxon>Bacteria</taxon>
        <taxon>Pseudomonadati</taxon>
        <taxon>Campylobacterota</taxon>
        <taxon>Epsilonproteobacteria</taxon>
        <taxon>Campylobacterales</taxon>
        <taxon>Campylobacteraceae</taxon>
        <taxon>Campylobacter</taxon>
    </lineage>
</organism>
<evidence type="ECO:0008006" key="3">
    <source>
        <dbReference type="Google" id="ProtNLM"/>
    </source>
</evidence>
<dbReference type="AlphaFoldDB" id="A0A2P8QYU0"/>
<keyword evidence="2" id="KW-1185">Reference proteome</keyword>
<evidence type="ECO:0000313" key="1">
    <source>
        <dbReference type="EMBL" id="PSM51402.1"/>
    </source>
</evidence>
<dbReference type="RefSeq" id="WP_106872642.1">
    <property type="nucleotide sequence ID" value="NZ_CP053841.1"/>
</dbReference>
<accession>A0A2P8QYU0</accession>
<dbReference type="EMBL" id="PDHH01000008">
    <property type="protein sequence ID" value="PSM51402.1"/>
    <property type="molecule type" value="Genomic_DNA"/>
</dbReference>
<proteinExistence type="predicted"/>
<sequence>MIISYEFKYLNKNNFLIFFLEYYAKKSNLNYSIISNNSTIKLFVEGDEEEQVKFSDEYMALIPNSIFLAKSSVENVDELPKSDYEYNKSSFANITPKVVKEYLNDNNIENEYGVFSEISVLKNGEFIEVRKDTYNDLLNFTYLAMTHNQTLTLKDRNFTFEIKSDYDFANADFLMPTTFKAIPKVFSMDEKNLIALASLEKPILNQRLNSIFRDKHPNSPLFFNIKAASDFFLFSMLDNLYRENIFFVSVIVKNKSFKPFKVSTLDNSFLVINQGEFISQKERSFLEKNSDSEFSLYGLICNELDILDDRNVNIFLSKTKDDSIKIHDNSKSIDLLNFKKYSSYEDILEEIVADETGSRLYENFSKEFIFPKGKIEKSNNFYSLFDIISNILFQKNADYLLLSAKAFFGKKGVRVDYLLKEKKQFDISRFIRSGMSYKLAGIDDKLLSYGYIESLIHFLDDLLGDIKDEIDFKNTILTGSLFEEIPISNLALKIITKDKNPKFSNYFGLEGF</sequence>
<name>A0A2P8QYU0_9BACT</name>
<protein>
    <recommendedName>
        <fullName evidence="3">Protein hydE</fullName>
    </recommendedName>
</protein>